<feature type="compositionally biased region" description="Polar residues" evidence="14">
    <location>
        <begin position="841"/>
        <end position="862"/>
    </location>
</feature>
<evidence type="ECO:0000313" key="16">
    <source>
        <dbReference type="EMBL" id="THH33582.1"/>
    </source>
</evidence>
<evidence type="ECO:0000256" key="12">
    <source>
        <dbReference type="ARBA" id="ARBA00078941"/>
    </source>
</evidence>
<dbReference type="Gene3D" id="1.20.5.170">
    <property type="match status" value="1"/>
</dbReference>
<feature type="compositionally biased region" description="Low complexity" evidence="14">
    <location>
        <begin position="875"/>
        <end position="891"/>
    </location>
</feature>
<keyword evidence="7" id="KW-0653">Protein transport</keyword>
<feature type="region of interest" description="Disordered" evidence="14">
    <location>
        <begin position="987"/>
        <end position="1067"/>
    </location>
</feature>
<gene>
    <name evidence="16" type="ORF">EUX98_g536</name>
</gene>
<dbReference type="PANTHER" id="PTHR13257">
    <property type="entry name" value="NUCLEOPORIN NUP84-RELATED"/>
    <property type="match status" value="1"/>
</dbReference>
<dbReference type="GO" id="GO:0000056">
    <property type="term" value="P:ribosomal small subunit export from nucleus"/>
    <property type="evidence" value="ECO:0007669"/>
    <property type="project" value="InterPro"/>
</dbReference>
<feature type="region of interest" description="Disordered" evidence="14">
    <location>
        <begin position="1321"/>
        <end position="1346"/>
    </location>
</feature>
<keyword evidence="5" id="KW-0813">Transport</keyword>
<dbReference type="GO" id="GO:0017056">
    <property type="term" value="F:structural constituent of nuclear pore"/>
    <property type="evidence" value="ECO:0007669"/>
    <property type="project" value="InterPro"/>
</dbReference>
<name>A0A4S4N3J8_9APHY</name>
<keyword evidence="6" id="KW-0509">mRNA transport</keyword>
<dbReference type="GO" id="GO:0000055">
    <property type="term" value="P:ribosomal large subunit export from nucleus"/>
    <property type="evidence" value="ECO:0007669"/>
    <property type="project" value="InterPro"/>
</dbReference>
<feature type="compositionally biased region" description="Low complexity" evidence="14">
    <location>
        <begin position="811"/>
        <end position="830"/>
    </location>
</feature>
<comment type="similarity">
    <text evidence="4">Belongs to the nucleoporin NSP1/NUP62 family.</text>
</comment>
<evidence type="ECO:0000256" key="9">
    <source>
        <dbReference type="ARBA" id="ARBA00023132"/>
    </source>
</evidence>
<protein>
    <recommendedName>
        <fullName evidence="11">Nucleoporin NSP1</fullName>
    </recommendedName>
    <alternativeName>
        <fullName evidence="12">Nuclear pore protein NSP1</fullName>
    </alternativeName>
    <alternativeName>
        <fullName evidence="13">Nucleoskeletal-like protein</fullName>
    </alternativeName>
</protein>
<evidence type="ECO:0000256" key="10">
    <source>
        <dbReference type="ARBA" id="ARBA00023242"/>
    </source>
</evidence>
<evidence type="ECO:0000256" key="3">
    <source>
        <dbReference type="ARBA" id="ARBA00004620"/>
    </source>
</evidence>
<feature type="region of interest" description="Disordered" evidence="14">
    <location>
        <begin position="811"/>
        <end position="867"/>
    </location>
</feature>
<dbReference type="Pfam" id="PF10168">
    <property type="entry name" value="Nup88"/>
    <property type="match status" value="2"/>
</dbReference>
<dbReference type="GO" id="GO:0006406">
    <property type="term" value="P:mRNA export from nucleus"/>
    <property type="evidence" value="ECO:0007669"/>
    <property type="project" value="TreeGrafter"/>
</dbReference>
<evidence type="ECO:0000256" key="5">
    <source>
        <dbReference type="ARBA" id="ARBA00022448"/>
    </source>
</evidence>
<accession>A0A4S4N3J8</accession>
<feature type="region of interest" description="Disordered" evidence="14">
    <location>
        <begin position="875"/>
        <end position="894"/>
    </location>
</feature>
<feature type="region of interest" description="Disordered" evidence="14">
    <location>
        <begin position="914"/>
        <end position="957"/>
    </location>
</feature>
<feature type="compositionally biased region" description="Polar residues" evidence="14">
    <location>
        <begin position="927"/>
        <end position="943"/>
    </location>
</feature>
<keyword evidence="17" id="KW-1185">Reference proteome</keyword>
<keyword evidence="9" id="KW-0906">Nuclear pore complex</keyword>
<evidence type="ECO:0000313" key="17">
    <source>
        <dbReference type="Proteomes" id="UP000308730"/>
    </source>
</evidence>
<evidence type="ECO:0000259" key="15">
    <source>
        <dbReference type="Pfam" id="PF05064"/>
    </source>
</evidence>
<evidence type="ECO:0000256" key="6">
    <source>
        <dbReference type="ARBA" id="ARBA00022816"/>
    </source>
</evidence>
<reference evidence="16 17" key="1">
    <citation type="submission" date="2019-02" db="EMBL/GenBank/DDBJ databases">
        <title>Genome sequencing of the rare red list fungi Antrodiella citrinella (Flaviporus citrinellus).</title>
        <authorList>
            <person name="Buettner E."/>
            <person name="Kellner H."/>
        </authorList>
    </citation>
    <scope>NUCLEOTIDE SEQUENCE [LARGE SCALE GENOMIC DNA]</scope>
    <source>
        <strain evidence="16 17">DSM 108506</strain>
    </source>
</reference>
<feature type="region of interest" description="Disordered" evidence="14">
    <location>
        <begin position="528"/>
        <end position="554"/>
    </location>
</feature>
<feature type="domain" description="Nucleoporin NSP1-like C-terminal" evidence="15">
    <location>
        <begin position="1124"/>
        <end position="1224"/>
    </location>
</feature>
<evidence type="ECO:0000256" key="13">
    <source>
        <dbReference type="ARBA" id="ARBA00081079"/>
    </source>
</evidence>
<evidence type="ECO:0000256" key="14">
    <source>
        <dbReference type="SAM" id="MobiDB-lite"/>
    </source>
</evidence>
<dbReference type="GO" id="GO:0005643">
    <property type="term" value="C:nuclear pore"/>
    <property type="evidence" value="ECO:0007669"/>
    <property type="project" value="UniProtKB-SubCell"/>
</dbReference>
<dbReference type="PANTHER" id="PTHR13257:SF0">
    <property type="entry name" value="NUCLEAR PORE COMPLEX PROTEIN NUP88"/>
    <property type="match status" value="1"/>
</dbReference>
<feature type="compositionally biased region" description="Polar residues" evidence="14">
    <location>
        <begin position="786"/>
        <end position="795"/>
    </location>
</feature>
<dbReference type="EMBL" id="SGPM01000004">
    <property type="protein sequence ID" value="THH33582.1"/>
    <property type="molecule type" value="Genomic_DNA"/>
</dbReference>
<keyword evidence="10" id="KW-0539">Nucleus</keyword>
<feature type="compositionally biased region" description="Low complexity" evidence="14">
    <location>
        <begin position="1326"/>
        <end position="1346"/>
    </location>
</feature>
<evidence type="ECO:0000256" key="8">
    <source>
        <dbReference type="ARBA" id="ARBA00023010"/>
    </source>
</evidence>
<comment type="caution">
    <text evidence="16">The sequence shown here is derived from an EMBL/GenBank/DDBJ whole genome shotgun (WGS) entry which is preliminary data.</text>
</comment>
<feature type="compositionally biased region" description="Low complexity" evidence="14">
    <location>
        <begin position="796"/>
        <end position="805"/>
    </location>
</feature>
<keyword evidence="8" id="KW-0811">Translocation</keyword>
<evidence type="ECO:0000256" key="1">
    <source>
        <dbReference type="ARBA" id="ARBA00004335"/>
    </source>
</evidence>
<evidence type="ECO:0000256" key="11">
    <source>
        <dbReference type="ARBA" id="ARBA00068864"/>
    </source>
</evidence>
<feature type="compositionally biased region" description="Low complexity" evidence="14">
    <location>
        <begin position="1031"/>
        <end position="1048"/>
    </location>
</feature>
<evidence type="ECO:0000256" key="4">
    <source>
        <dbReference type="ARBA" id="ARBA00005911"/>
    </source>
</evidence>
<dbReference type="InterPro" id="IPR037700">
    <property type="entry name" value="NUP88/NUP82"/>
</dbReference>
<dbReference type="Proteomes" id="UP000308730">
    <property type="component" value="Unassembled WGS sequence"/>
</dbReference>
<feature type="compositionally biased region" description="Polar residues" evidence="14">
    <location>
        <begin position="536"/>
        <end position="548"/>
    </location>
</feature>
<feature type="compositionally biased region" description="Gly residues" evidence="14">
    <location>
        <begin position="831"/>
        <end position="840"/>
    </location>
</feature>
<dbReference type="InterPro" id="IPR007758">
    <property type="entry name" value="Nucleoporin_NSP1_C"/>
</dbReference>
<dbReference type="Pfam" id="PF05064">
    <property type="entry name" value="Nsp1_C"/>
    <property type="match status" value="1"/>
</dbReference>
<dbReference type="GO" id="GO:0006606">
    <property type="term" value="P:protein import into nucleus"/>
    <property type="evidence" value="ECO:0007669"/>
    <property type="project" value="TreeGrafter"/>
</dbReference>
<dbReference type="InterPro" id="IPR019321">
    <property type="entry name" value="Nucleoporin_Nup88"/>
</dbReference>
<dbReference type="FunFam" id="1.20.5.170:FF:000040">
    <property type="entry name" value="Nuclear pore glycoprotein p62"/>
    <property type="match status" value="1"/>
</dbReference>
<feature type="region of interest" description="Disordered" evidence="14">
    <location>
        <begin position="786"/>
        <end position="805"/>
    </location>
</feature>
<dbReference type="OrthoDB" id="341482at2759"/>
<proteinExistence type="inferred from homology"/>
<comment type="subcellular location">
    <subcellularLocation>
        <location evidence="1">Nucleus membrane</location>
        <topology evidence="1">Peripheral membrane protein</topology>
        <orientation evidence="1">Cytoplasmic side</orientation>
    </subcellularLocation>
    <subcellularLocation>
        <location evidence="3">Nucleus membrane</location>
        <topology evidence="3">Peripheral membrane protein</topology>
        <orientation evidence="3">Nucleoplasmic side</orientation>
    </subcellularLocation>
    <subcellularLocation>
        <location evidence="2">Nucleus</location>
        <location evidence="2">Nuclear pore complex</location>
    </subcellularLocation>
</comment>
<evidence type="ECO:0000256" key="7">
    <source>
        <dbReference type="ARBA" id="ARBA00022927"/>
    </source>
</evidence>
<organism evidence="16 17">
    <name type="scientific">Antrodiella citrinella</name>
    <dbReference type="NCBI Taxonomy" id="2447956"/>
    <lineage>
        <taxon>Eukaryota</taxon>
        <taxon>Fungi</taxon>
        <taxon>Dikarya</taxon>
        <taxon>Basidiomycota</taxon>
        <taxon>Agaricomycotina</taxon>
        <taxon>Agaricomycetes</taxon>
        <taxon>Polyporales</taxon>
        <taxon>Steccherinaceae</taxon>
        <taxon>Antrodiella</taxon>
    </lineage>
</organism>
<evidence type="ECO:0000256" key="2">
    <source>
        <dbReference type="ARBA" id="ARBA00004567"/>
    </source>
</evidence>
<dbReference type="GO" id="GO:0031965">
    <property type="term" value="C:nuclear membrane"/>
    <property type="evidence" value="ECO:0007669"/>
    <property type="project" value="UniProtKB-SubCell"/>
</dbReference>
<sequence length="1346" mass="143068">MDPNNDQAAPSGRRQVVVINDSDIIVAAGSEIRIASLGDAKLHRGAGQSHKILHTPNVTFEVHTMVLNPNAKILAVAGAFQVAVVVLPRPGFTRLVPTTIDCKSIQIGQYYHASKDSAPIAKIEWHPWGDGGTTLMIMTTDGKMREYDISQDTEEPQQVVSFVPEKKSKSYLAEDSAEREVASFTLGKGKADWGPLTLYALMKSGDIYSISPYMPKNACIPTSYIHALECFVHAKKEFLSRSVLGASSSTSLSTLYEYQHKYVSALLRQLPPGTAFPATSRPVPVHPPTTIKAKPIRQGPFLLQPAPRMLEGSEGADASDILYVAFGGDEEDEESDTERLGVVLVAFQDGKVDVCLDVEKIEAKWEHRQHSGNDLPVLAVYETIDLGTVSMLRKASSSSGPQAINLLQGSHPVFFRDPIQDETIYIYHAFGVHALHLAPLLQTLTAALRDDNSNEGDDEQLRIALERASSTLVQPMLTTYSVERRSCNPVIGVAIPKDVYLTYSIFILTSAMRLIVFPLSLHSDPPPIIPQESLRKSTSSVARPQAESQDPPEPPLYISLLEKEPFVPDTILTRPLGARLALPQSGQEFQLTPDTLRFLATRFGIFMDQSKELHLAFHTTNLRATMQHQEFRRQVAKGHEIVQLADELSSLRQAQTVEKIQRIQDTQKDLLDRMEKILRVLMKTASPELSEHETKWFEELKRMKLEVKGANRYDESLENRTNTLRRELDRMLPNLKELHEKEEQVRKKVADHQQSLGVAQAFELGERSNAEYVFLILHSQQLQMFPNSNNQSTPPTGNIFGNNSSGTIGGSSNIFGGSTFGAPAQPATGGSSAGPSGGLFGNTNTAPNTNLFGSAPQPSTSTGFGAPAAGGGLFANANQGTTTPSGSSGTPAGAGGGLFGNLGSTAPAASSGFSLPSGGIFGPPKPTEQTTATPSSAFGQSGTIPAGGLFANLPPKPSEATTAAAAAAASTPSGGLFSASTTATPGGGLFGTKPADVTSSGAPPAGGLFGTKPDAAGTSTNSGPALPTLPPFSLGGTSSTTPGASSTPNLFGKKPEEKKDAAAPAPAGGLFDLSKDAAGEKKDVAAPAAPSLFSSATAAGKAPAAPATAPTGPSATAPPAAAVVVPLPNALKGKSIEEIVNKWTNELEVHVREFSKFASEVAVWDRALVENSNNLAALYGAVLAAEREQNDIDQSLDYIEQQQRDLSSTLEQYEKATEQILGGQGGNLRALDTGPADTERDKNYTLATELHGNLDDLSASLVQMIDSVNALSTPSTEAAKKNTGEDPMSQISQILSSHLESLQWIDGAVREVEGKVVDIEKRVRGAGESSNSSGNASKSRGYGLGR</sequence>